<evidence type="ECO:0000313" key="2">
    <source>
        <dbReference type="Proteomes" id="UP000309997"/>
    </source>
</evidence>
<comment type="caution">
    <text evidence="1">The sequence shown here is derived from an EMBL/GenBank/DDBJ whole genome shotgun (WGS) entry which is preliminary data.</text>
</comment>
<dbReference type="EMBL" id="RCHU02000003">
    <property type="protein sequence ID" value="KAL3598501.1"/>
    <property type="molecule type" value="Genomic_DNA"/>
</dbReference>
<protein>
    <submittedName>
        <fullName evidence="1">Uncharacterized protein</fullName>
    </submittedName>
</protein>
<sequence>MSFMMLLLLLVNPRAVVFSAPPDMANHVSSDRLDLSKPKSIRTDVMVLSPVEENKIAGQGARPLGMVWCCSGGGEGGSRKDSMASLDSRTKRAVIQYIFLEEV</sequence>
<accession>A0ACC4CLA7</accession>
<organism evidence="1 2">
    <name type="scientific">Populus alba</name>
    <name type="common">White poplar</name>
    <dbReference type="NCBI Taxonomy" id="43335"/>
    <lineage>
        <taxon>Eukaryota</taxon>
        <taxon>Viridiplantae</taxon>
        <taxon>Streptophyta</taxon>
        <taxon>Embryophyta</taxon>
        <taxon>Tracheophyta</taxon>
        <taxon>Spermatophyta</taxon>
        <taxon>Magnoliopsida</taxon>
        <taxon>eudicotyledons</taxon>
        <taxon>Gunneridae</taxon>
        <taxon>Pentapetalae</taxon>
        <taxon>rosids</taxon>
        <taxon>fabids</taxon>
        <taxon>Malpighiales</taxon>
        <taxon>Salicaceae</taxon>
        <taxon>Saliceae</taxon>
        <taxon>Populus</taxon>
    </lineage>
</organism>
<keyword evidence="2" id="KW-1185">Reference proteome</keyword>
<proteinExistence type="predicted"/>
<name>A0ACC4CLA7_POPAL</name>
<reference evidence="1 2" key="1">
    <citation type="journal article" date="2024" name="Plant Biotechnol. J.">
        <title>Genome and CRISPR/Cas9 system of a widespread forest tree (Populus alba) in the world.</title>
        <authorList>
            <person name="Liu Y.J."/>
            <person name="Jiang P.F."/>
            <person name="Han X.M."/>
            <person name="Li X.Y."/>
            <person name="Wang H.M."/>
            <person name="Wang Y.J."/>
            <person name="Wang X.X."/>
            <person name="Zeng Q.Y."/>
        </authorList>
    </citation>
    <scope>NUCLEOTIDE SEQUENCE [LARGE SCALE GENOMIC DNA]</scope>
    <source>
        <strain evidence="2">cv. PAL-ZL1</strain>
    </source>
</reference>
<evidence type="ECO:0000313" key="1">
    <source>
        <dbReference type="EMBL" id="KAL3598501.1"/>
    </source>
</evidence>
<dbReference type="Proteomes" id="UP000309997">
    <property type="component" value="Unassembled WGS sequence"/>
</dbReference>
<gene>
    <name evidence="1" type="ORF">D5086_006419</name>
</gene>